<dbReference type="RefSeq" id="WP_212977124.1">
    <property type="nucleotide sequence ID" value="NZ_AP025343.1"/>
</dbReference>
<keyword evidence="3" id="KW-1185">Reference proteome</keyword>
<dbReference type="Pfam" id="PF00903">
    <property type="entry name" value="Glyoxalase"/>
    <property type="match status" value="1"/>
</dbReference>
<name>A0A919Y8G6_9BACL</name>
<gene>
    <name evidence="2" type="ORF">J34TS1_08310</name>
</gene>
<dbReference type="InterPro" id="IPR004360">
    <property type="entry name" value="Glyas_Fos-R_dOase_dom"/>
</dbReference>
<evidence type="ECO:0000313" key="3">
    <source>
        <dbReference type="Proteomes" id="UP000682811"/>
    </source>
</evidence>
<dbReference type="Gene3D" id="3.10.180.10">
    <property type="entry name" value="2,3-Dihydroxybiphenyl 1,2-Dioxygenase, domain 1"/>
    <property type="match status" value="1"/>
</dbReference>
<dbReference type="InterPro" id="IPR029068">
    <property type="entry name" value="Glyas_Bleomycin-R_OHBP_Dase"/>
</dbReference>
<proteinExistence type="predicted"/>
<dbReference type="InterPro" id="IPR037523">
    <property type="entry name" value="VOC_core"/>
</dbReference>
<dbReference type="EMBL" id="BORT01000002">
    <property type="protein sequence ID" value="GIO46066.1"/>
    <property type="molecule type" value="Genomic_DNA"/>
</dbReference>
<dbReference type="SUPFAM" id="SSF54593">
    <property type="entry name" value="Glyoxalase/Bleomycin resistance protein/Dihydroxybiphenyl dioxygenase"/>
    <property type="match status" value="1"/>
</dbReference>
<evidence type="ECO:0000259" key="1">
    <source>
        <dbReference type="PROSITE" id="PS51819"/>
    </source>
</evidence>
<dbReference type="CDD" id="cd06587">
    <property type="entry name" value="VOC"/>
    <property type="match status" value="1"/>
</dbReference>
<dbReference type="PROSITE" id="PS51819">
    <property type="entry name" value="VOC"/>
    <property type="match status" value="1"/>
</dbReference>
<protein>
    <recommendedName>
        <fullName evidence="1">VOC domain-containing protein</fullName>
    </recommendedName>
</protein>
<organism evidence="2 3">
    <name type="scientific">Paenibacillus azoreducens</name>
    <dbReference type="NCBI Taxonomy" id="116718"/>
    <lineage>
        <taxon>Bacteria</taxon>
        <taxon>Bacillati</taxon>
        <taxon>Bacillota</taxon>
        <taxon>Bacilli</taxon>
        <taxon>Bacillales</taxon>
        <taxon>Paenibacillaceae</taxon>
        <taxon>Paenibacillus</taxon>
    </lineage>
</organism>
<accession>A0A919Y8G6</accession>
<evidence type="ECO:0000313" key="2">
    <source>
        <dbReference type="EMBL" id="GIO46066.1"/>
    </source>
</evidence>
<reference evidence="2 3" key="1">
    <citation type="submission" date="2021-03" db="EMBL/GenBank/DDBJ databases">
        <title>Antimicrobial resistance genes in bacteria isolated from Japanese honey, and their potential for conferring macrolide and lincosamide resistance in the American foulbrood pathogen Paenibacillus larvae.</title>
        <authorList>
            <person name="Okamoto M."/>
            <person name="Kumagai M."/>
            <person name="Kanamori H."/>
            <person name="Takamatsu D."/>
        </authorList>
    </citation>
    <scope>NUCLEOTIDE SEQUENCE [LARGE SCALE GENOMIC DNA]</scope>
    <source>
        <strain evidence="2 3">J34TS1</strain>
    </source>
</reference>
<comment type="caution">
    <text evidence="2">The sequence shown here is derived from an EMBL/GenBank/DDBJ whole genome shotgun (WGS) entry which is preliminary data.</text>
</comment>
<feature type="domain" description="VOC" evidence="1">
    <location>
        <begin position="9"/>
        <end position="132"/>
    </location>
</feature>
<dbReference type="AlphaFoldDB" id="A0A919Y8G6"/>
<dbReference type="Proteomes" id="UP000682811">
    <property type="component" value="Unassembled WGS sequence"/>
</dbReference>
<sequence>MSKPFSFLRIGYVYVPTTRIDESVAWYTEHLDFKLMNKFEDRGSLLAVLHHPHLNSIALLLIETRDERPLEISRNGNPFPIMALNCADIEYTYDKLKSAGVAVEDLHTLGEGEAKYFYFRDPEGNLLEAAWSKWDPQDQIKENFK</sequence>